<reference evidence="2 3" key="1">
    <citation type="journal article" date="2013" name="PLoS Pathog.">
        <title>Genomic analysis of the Kiwifruit pathogen Pseudomonas syringae pv. actinidiae provides insight into the origins of an emergent plant disease.</title>
        <authorList>
            <person name="McCann H.C."/>
            <person name="Rikkerink E.H."/>
            <person name="Bertels F."/>
            <person name="Fiers M."/>
            <person name="Lu A."/>
            <person name="Rees-George J."/>
            <person name="Andersen M.T."/>
            <person name="Gleave A.P."/>
            <person name="Haubold B."/>
            <person name="Wohlers M.W."/>
            <person name="Guttman D.S."/>
            <person name="Wang P.W."/>
            <person name="Straub C."/>
            <person name="Vanneste J.L."/>
            <person name="Rainey P.B."/>
            <person name="Templeton M.D."/>
        </authorList>
    </citation>
    <scope>NUCLEOTIDE SEQUENCE [LARGE SCALE GENOMIC DNA]</scope>
    <source>
        <strain evidence="2 3">ICMP 19096</strain>
    </source>
</reference>
<evidence type="ECO:0000313" key="2">
    <source>
        <dbReference type="EMBL" id="EPN68369.1"/>
    </source>
</evidence>
<dbReference type="Proteomes" id="UP000018849">
    <property type="component" value="Unassembled WGS sequence"/>
</dbReference>
<organism evidence="2 3">
    <name type="scientific">Pseudomonas syringae pv. actinidiae ICMP 19096</name>
    <dbReference type="NCBI Taxonomy" id="1194405"/>
    <lineage>
        <taxon>Bacteria</taxon>
        <taxon>Pseudomonadati</taxon>
        <taxon>Pseudomonadota</taxon>
        <taxon>Gammaproteobacteria</taxon>
        <taxon>Pseudomonadales</taxon>
        <taxon>Pseudomonadaceae</taxon>
        <taxon>Pseudomonas</taxon>
        <taxon>Pseudomonas syringae</taxon>
    </lineage>
</organism>
<evidence type="ECO:0000313" key="3">
    <source>
        <dbReference type="Proteomes" id="UP000018849"/>
    </source>
</evidence>
<sequence>MDPRSEVLLRQPELFQGSLLLVGLPADDLLGKLPNARGWCWHAGDQAALDARF</sequence>
<feature type="non-terminal residue" evidence="2">
    <location>
        <position position="53"/>
    </location>
</feature>
<dbReference type="EMBL" id="AOKF01000322">
    <property type="protein sequence ID" value="EPN68369.1"/>
    <property type="molecule type" value="Genomic_DNA"/>
</dbReference>
<dbReference type="AlphaFoldDB" id="A0A656K3Q8"/>
<accession>A0A656K3Q8</accession>
<dbReference type="Gene3D" id="3.40.50.150">
    <property type="entry name" value="Vaccinia Virus protein VP39"/>
    <property type="match status" value="1"/>
</dbReference>
<dbReference type="InterPro" id="IPR013675">
    <property type="entry name" value="Mtase_sm_N"/>
</dbReference>
<name>A0A656K3Q8_PSESF</name>
<dbReference type="InterPro" id="IPR029063">
    <property type="entry name" value="SAM-dependent_MTases_sf"/>
</dbReference>
<keyword evidence="2" id="KW-0489">Methyltransferase</keyword>
<evidence type="ECO:0000259" key="1">
    <source>
        <dbReference type="Pfam" id="PF08468"/>
    </source>
</evidence>
<dbReference type="Pfam" id="PF08468">
    <property type="entry name" value="MTS_N"/>
    <property type="match status" value="1"/>
</dbReference>
<feature type="domain" description="Methyltransferase small N-terminal" evidence="1">
    <location>
        <begin position="5"/>
        <end position="52"/>
    </location>
</feature>
<dbReference type="GO" id="GO:0008990">
    <property type="term" value="F:rRNA (guanine-N2-)-methyltransferase activity"/>
    <property type="evidence" value="ECO:0007669"/>
    <property type="project" value="InterPro"/>
</dbReference>
<keyword evidence="2" id="KW-0808">Transferase</keyword>
<proteinExistence type="predicted"/>
<protein>
    <submittedName>
        <fullName evidence="2">Ribosomal RNA small subunit methyltransferase C</fullName>
    </submittedName>
</protein>
<comment type="caution">
    <text evidence="2">The sequence shown here is derived from an EMBL/GenBank/DDBJ whole genome shotgun (WGS) entry which is preliminary data.</text>
</comment>
<gene>
    <name evidence="2" type="ORF">A245_04033</name>
</gene>